<evidence type="ECO:0000313" key="2">
    <source>
        <dbReference type="EMBL" id="MFC3881700.1"/>
    </source>
</evidence>
<comment type="caution">
    <text evidence="2">The sequence shown here is derived from an EMBL/GenBank/DDBJ whole genome shotgun (WGS) entry which is preliminary data.</text>
</comment>
<gene>
    <name evidence="2" type="ORF">ACFOSV_16005</name>
</gene>
<evidence type="ECO:0000313" key="3">
    <source>
        <dbReference type="Proteomes" id="UP001595805"/>
    </source>
</evidence>
<feature type="chain" id="PRO_5046359315" description="LTXXQ motif family protein" evidence="1">
    <location>
        <begin position="20"/>
        <end position="142"/>
    </location>
</feature>
<reference evidence="3" key="1">
    <citation type="journal article" date="2019" name="Int. J. Syst. Evol. Microbiol.">
        <title>The Global Catalogue of Microorganisms (GCM) 10K type strain sequencing project: providing services to taxonomists for standard genome sequencing and annotation.</title>
        <authorList>
            <consortium name="The Broad Institute Genomics Platform"/>
            <consortium name="The Broad Institute Genome Sequencing Center for Infectious Disease"/>
            <person name="Wu L."/>
            <person name="Ma J."/>
        </authorList>
    </citation>
    <scope>NUCLEOTIDE SEQUENCE [LARGE SCALE GENOMIC DNA]</scope>
    <source>
        <strain evidence="3">CCUG 60523</strain>
    </source>
</reference>
<dbReference type="Proteomes" id="UP001595805">
    <property type="component" value="Unassembled WGS sequence"/>
</dbReference>
<proteinExistence type="predicted"/>
<dbReference type="EMBL" id="JBHRZS010000007">
    <property type="protein sequence ID" value="MFC3881700.1"/>
    <property type="molecule type" value="Genomic_DNA"/>
</dbReference>
<accession>A0ABV8AXN6</accession>
<organism evidence="2 3">
    <name type="scientific">Algoriphagus namhaensis</name>
    <dbReference type="NCBI Taxonomy" id="915353"/>
    <lineage>
        <taxon>Bacteria</taxon>
        <taxon>Pseudomonadati</taxon>
        <taxon>Bacteroidota</taxon>
        <taxon>Cytophagia</taxon>
        <taxon>Cytophagales</taxon>
        <taxon>Cyclobacteriaceae</taxon>
        <taxon>Algoriphagus</taxon>
    </lineage>
</organism>
<name>A0ABV8AXN6_9BACT</name>
<feature type="signal peptide" evidence="1">
    <location>
        <begin position="1"/>
        <end position="19"/>
    </location>
</feature>
<protein>
    <recommendedName>
        <fullName evidence="4">LTXXQ motif family protein</fullName>
    </recommendedName>
</protein>
<sequence length="142" mass="16565">MKKIILLLFFGLFSLSVLAQRPGRPDREQLEAARIAFITTRLDLSPDQAQKFWPIFNEFNNQRNSKLREIAGLSNDGSDLSDQEAKALIKKRFDIQKTMIEDEIVFVEKASSVLSYNQILKLNQINKDFTRQMFQRQRRGNN</sequence>
<evidence type="ECO:0000256" key="1">
    <source>
        <dbReference type="SAM" id="SignalP"/>
    </source>
</evidence>
<dbReference type="RefSeq" id="WP_377907049.1">
    <property type="nucleotide sequence ID" value="NZ_JBHRZS010000007.1"/>
</dbReference>
<keyword evidence="1" id="KW-0732">Signal</keyword>
<keyword evidence="3" id="KW-1185">Reference proteome</keyword>
<evidence type="ECO:0008006" key="4">
    <source>
        <dbReference type="Google" id="ProtNLM"/>
    </source>
</evidence>